<dbReference type="SUPFAM" id="SSF160515">
    <property type="entry name" value="YueI-like"/>
    <property type="match status" value="1"/>
</dbReference>
<dbReference type="Gene3D" id="3.30.1330.30">
    <property type="match status" value="1"/>
</dbReference>
<dbReference type="InterPro" id="IPR012543">
    <property type="entry name" value="DUF1694"/>
</dbReference>
<dbReference type="EMBL" id="CP147244">
    <property type="protein sequence ID" value="WYK01475.1"/>
    <property type="molecule type" value="Genomic_DNA"/>
</dbReference>
<gene>
    <name evidence="2" type="ORF">A5821_002612</name>
</gene>
<feature type="region of interest" description="Disordered" evidence="1">
    <location>
        <begin position="127"/>
        <end position="150"/>
    </location>
</feature>
<evidence type="ECO:0000256" key="1">
    <source>
        <dbReference type="SAM" id="MobiDB-lite"/>
    </source>
</evidence>
<evidence type="ECO:0000313" key="3">
    <source>
        <dbReference type="Proteomes" id="UP000194948"/>
    </source>
</evidence>
<reference evidence="3" key="1">
    <citation type="submission" date="2017-05" db="EMBL/GenBank/DDBJ databases">
        <title>The Genome Sequence of EEnterococcus faecalis 9F2_4866.</title>
        <authorList>
            <consortium name="The Broad Institute Genomics Platform"/>
            <consortium name="The Broad Institute Genomic Center for Infectious Diseases"/>
            <person name="Earl A."/>
            <person name="Manson A."/>
            <person name="Schwartman J."/>
            <person name="Gilmore M."/>
            <person name="Abouelleil A."/>
            <person name="Cao P."/>
            <person name="Chapman S."/>
            <person name="Cusick C."/>
            <person name="Shea T."/>
            <person name="Young S."/>
            <person name="Neafsey D."/>
            <person name="Nusbaum C."/>
            <person name="Birren B."/>
        </authorList>
    </citation>
    <scope>NUCLEOTIDE SEQUENCE [LARGE SCALE GENOMIC DNA]</scope>
    <source>
        <strain evidence="3">7F3_DIV0205</strain>
    </source>
</reference>
<dbReference type="Pfam" id="PF07997">
    <property type="entry name" value="DUF1694"/>
    <property type="match status" value="1"/>
</dbReference>
<dbReference type="PIRSF" id="PIRSF034303">
    <property type="entry name" value="DUF1694"/>
    <property type="match status" value="1"/>
</dbReference>
<dbReference type="Proteomes" id="UP000194948">
    <property type="component" value="Chromosome"/>
</dbReference>
<reference evidence="2 3" key="2">
    <citation type="submission" date="2024-03" db="EMBL/GenBank/DDBJ databases">
        <title>The Genome Sequence of Enterococcus sp. DIV0205d.</title>
        <authorList>
            <consortium name="The Broad Institute Genomics Platform"/>
            <consortium name="The Broad Institute Microbial Omics Core"/>
            <consortium name="The Broad Institute Genomic Center for Infectious Diseases"/>
            <person name="Earl A."/>
            <person name="Manson A."/>
            <person name="Gilmore M."/>
            <person name="Schwartman J."/>
            <person name="Shea T."/>
            <person name="Abouelleil A."/>
            <person name="Cao P."/>
            <person name="Chapman S."/>
            <person name="Cusick C."/>
            <person name="Young S."/>
            <person name="Neafsey D."/>
            <person name="Nusbaum C."/>
            <person name="Birren B."/>
        </authorList>
    </citation>
    <scope>NUCLEOTIDE SEQUENCE [LARGE SCALE GENOMIC DNA]</scope>
    <source>
        <strain evidence="2 3">7F3_DIV0205</strain>
    </source>
</reference>
<keyword evidence="3" id="KW-1185">Reference proteome</keyword>
<name>A0AAQ3Y5X5_9ENTE</name>
<evidence type="ECO:0008006" key="4">
    <source>
        <dbReference type="Google" id="ProtNLM"/>
    </source>
</evidence>
<sequence>MAQDDLQKHLDNAMYGTPLLKPEEQRKYMGTFRERCYLTMTITQMKNTEDKANFLKELAKHPDATVLLNGAMEMSLQAAYIKLINEQQLSFTVVNDFVENTPDALGLVFTAKEAVNEEIIDIEQKYPKQTAETSETEQSKKSFWHKLFRS</sequence>
<dbReference type="RefSeq" id="WP_086315177.1">
    <property type="nucleotide sequence ID" value="NZ_CP147244.1"/>
</dbReference>
<dbReference type="InterPro" id="IPR029064">
    <property type="entry name" value="Ribosomal_eL30-like_sf"/>
</dbReference>
<protein>
    <recommendedName>
        <fullName evidence="4">DUF1694 domain-containing protein</fullName>
    </recommendedName>
</protein>
<evidence type="ECO:0000313" key="2">
    <source>
        <dbReference type="EMBL" id="WYK01475.1"/>
    </source>
</evidence>
<dbReference type="AlphaFoldDB" id="A0AAQ3Y5X5"/>
<proteinExistence type="predicted"/>
<accession>A0AAQ3Y5X5</accession>
<organism evidence="2 3">
    <name type="scientific">Candidatus Enterococcus palustris</name>
    <dbReference type="NCBI Taxonomy" id="1834189"/>
    <lineage>
        <taxon>Bacteria</taxon>
        <taxon>Bacillati</taxon>
        <taxon>Bacillota</taxon>
        <taxon>Bacilli</taxon>
        <taxon>Lactobacillales</taxon>
        <taxon>Enterococcaceae</taxon>
        <taxon>Enterococcus</taxon>
    </lineage>
</organism>